<name>A0A0X2NM09_9CORY</name>
<dbReference type="SUPFAM" id="SSF53597">
    <property type="entry name" value="Dihydrofolate reductase-like"/>
    <property type="match status" value="1"/>
</dbReference>
<sequence length="184" mass="20223">MPRTTIARLFHTLIGVVEDPHLWQFDSFGEEDGLGTQTCLAPVNDVVIEASPWKEWSEYRPAQGPADPFAQWINPIRKHVISSTLPAELPWNSSLVTGDPVAYVRELRETGEGDIAVAGGITTVRTLFLAGLIDRLTFTTHPVVVGEGHRLFDGSVPITRLALLDNSRTSTGNMVLTYGLRESD</sequence>
<evidence type="ECO:0000313" key="3">
    <source>
        <dbReference type="Proteomes" id="UP000182498"/>
    </source>
</evidence>
<dbReference type="EMBL" id="FAUH01000007">
    <property type="protein sequence ID" value="CUU65849.1"/>
    <property type="molecule type" value="Genomic_DNA"/>
</dbReference>
<proteinExistence type="predicted"/>
<reference evidence="3" key="1">
    <citation type="submission" date="2015-11" db="EMBL/GenBank/DDBJ databases">
        <authorList>
            <person name="Dugat-Bony E."/>
        </authorList>
    </citation>
    <scope>NUCLEOTIDE SEQUENCE [LARGE SCALE GENOMIC DNA]</scope>
    <source>
        <strain evidence="3">Mu292</strain>
    </source>
</reference>
<dbReference type="GO" id="GO:0008703">
    <property type="term" value="F:5-amino-6-(5-phosphoribosylamino)uracil reductase activity"/>
    <property type="evidence" value="ECO:0007669"/>
    <property type="project" value="InterPro"/>
</dbReference>
<dbReference type="GO" id="GO:0009231">
    <property type="term" value="P:riboflavin biosynthetic process"/>
    <property type="evidence" value="ECO:0007669"/>
    <property type="project" value="InterPro"/>
</dbReference>
<evidence type="ECO:0000259" key="1">
    <source>
        <dbReference type="Pfam" id="PF01872"/>
    </source>
</evidence>
<organism evidence="2 3">
    <name type="scientific">Corynebacterium variabile</name>
    <dbReference type="NCBI Taxonomy" id="1727"/>
    <lineage>
        <taxon>Bacteria</taxon>
        <taxon>Bacillati</taxon>
        <taxon>Actinomycetota</taxon>
        <taxon>Actinomycetes</taxon>
        <taxon>Mycobacteriales</taxon>
        <taxon>Corynebacteriaceae</taxon>
        <taxon>Corynebacterium</taxon>
    </lineage>
</organism>
<keyword evidence="3" id="KW-1185">Reference proteome</keyword>
<feature type="domain" description="Bacterial bifunctional deaminase-reductase C-terminal" evidence="1">
    <location>
        <begin position="53"/>
        <end position="170"/>
    </location>
</feature>
<dbReference type="Gene3D" id="3.40.430.10">
    <property type="entry name" value="Dihydrofolate Reductase, subunit A"/>
    <property type="match status" value="1"/>
</dbReference>
<dbReference type="RefSeq" id="WP_073883889.1">
    <property type="nucleotide sequence ID" value="NZ_FAUH01000007.1"/>
</dbReference>
<dbReference type="Pfam" id="PF01872">
    <property type="entry name" value="RibD_C"/>
    <property type="match status" value="1"/>
</dbReference>
<dbReference type="AlphaFoldDB" id="A0A0X2NM09"/>
<gene>
    <name evidence="2" type="ORF">CVAR292_01184</name>
</gene>
<accession>A0A0X2NM09</accession>
<dbReference type="InterPro" id="IPR002734">
    <property type="entry name" value="RibDG_C"/>
</dbReference>
<dbReference type="Proteomes" id="UP000182498">
    <property type="component" value="Unassembled WGS sequence"/>
</dbReference>
<evidence type="ECO:0000313" key="2">
    <source>
        <dbReference type="EMBL" id="CUU65849.1"/>
    </source>
</evidence>
<protein>
    <submittedName>
        <fullName evidence="2">RibD C-terminal domain</fullName>
    </submittedName>
</protein>
<dbReference type="InterPro" id="IPR024072">
    <property type="entry name" value="DHFR-like_dom_sf"/>
</dbReference>